<name>A0A401Q2Z4_SCYTO</name>
<evidence type="ECO:0000313" key="12">
    <source>
        <dbReference type="EMBL" id="GCB79724.1"/>
    </source>
</evidence>
<dbReference type="EMBL" id="BFAA01013426">
    <property type="protein sequence ID" value="GCB79724.1"/>
    <property type="molecule type" value="Genomic_DNA"/>
</dbReference>
<dbReference type="GO" id="GO:0050852">
    <property type="term" value="P:T cell receptor signaling pathway"/>
    <property type="evidence" value="ECO:0007669"/>
    <property type="project" value="TreeGrafter"/>
</dbReference>
<evidence type="ECO:0000256" key="7">
    <source>
        <dbReference type="ARBA" id="ARBA00023180"/>
    </source>
</evidence>
<evidence type="ECO:0000256" key="5">
    <source>
        <dbReference type="ARBA" id="ARBA00023136"/>
    </source>
</evidence>
<feature type="chain" id="PRO_5019439596" evidence="11">
    <location>
        <begin position="23"/>
        <end position="212"/>
    </location>
</feature>
<dbReference type="GO" id="GO:0009897">
    <property type="term" value="C:external side of plasma membrane"/>
    <property type="evidence" value="ECO:0007669"/>
    <property type="project" value="TreeGrafter"/>
</dbReference>
<gene>
    <name evidence="12" type="ORF">scyTo_0018798</name>
</gene>
<organism evidence="12 13">
    <name type="scientific">Scyliorhinus torazame</name>
    <name type="common">Cloudy catshark</name>
    <name type="synonym">Catulus torazame</name>
    <dbReference type="NCBI Taxonomy" id="75743"/>
    <lineage>
        <taxon>Eukaryota</taxon>
        <taxon>Metazoa</taxon>
        <taxon>Chordata</taxon>
        <taxon>Craniata</taxon>
        <taxon>Vertebrata</taxon>
        <taxon>Chondrichthyes</taxon>
        <taxon>Elasmobranchii</taxon>
        <taxon>Galeomorphii</taxon>
        <taxon>Galeoidea</taxon>
        <taxon>Carcharhiniformes</taxon>
        <taxon>Scyliorhinidae</taxon>
        <taxon>Scyliorhinus</taxon>
    </lineage>
</organism>
<dbReference type="STRING" id="75743.A0A401Q2Z4"/>
<comment type="subcellular location">
    <subcellularLocation>
        <location evidence="1">Membrane</location>
        <topology evidence="1">Single-pass type I membrane protein</topology>
    </subcellularLocation>
</comment>
<evidence type="ECO:0000256" key="9">
    <source>
        <dbReference type="SAM" id="MobiDB-lite"/>
    </source>
</evidence>
<keyword evidence="6" id="KW-1015">Disulfide bond</keyword>
<evidence type="ECO:0000256" key="6">
    <source>
        <dbReference type="ARBA" id="ARBA00023157"/>
    </source>
</evidence>
<evidence type="ECO:0000256" key="11">
    <source>
        <dbReference type="SAM" id="SignalP"/>
    </source>
</evidence>
<dbReference type="OMA" id="QMVEVCA"/>
<feature type="region of interest" description="Disordered" evidence="9">
    <location>
        <begin position="190"/>
        <end position="212"/>
    </location>
</feature>
<dbReference type="PANTHER" id="PTHR11494:SF8">
    <property type="entry name" value="CYTOTOXIC T-LYMPHOCYTE PROTEIN 4"/>
    <property type="match status" value="1"/>
</dbReference>
<keyword evidence="7" id="KW-0325">Glycoprotein</keyword>
<feature type="transmembrane region" description="Helical" evidence="10">
    <location>
        <begin position="143"/>
        <end position="169"/>
    </location>
</feature>
<dbReference type="OrthoDB" id="9908091at2759"/>
<dbReference type="AlphaFoldDB" id="A0A401Q2Z4"/>
<accession>A0A401Q2Z4</accession>
<evidence type="ECO:0000256" key="3">
    <source>
        <dbReference type="ARBA" id="ARBA00022729"/>
    </source>
</evidence>
<keyword evidence="5 10" id="KW-0472">Membrane</keyword>
<keyword evidence="4 10" id="KW-1133">Transmembrane helix</keyword>
<evidence type="ECO:0000313" key="13">
    <source>
        <dbReference type="Proteomes" id="UP000288216"/>
    </source>
</evidence>
<proteinExistence type="predicted"/>
<dbReference type="GO" id="GO:0042129">
    <property type="term" value="P:regulation of T cell proliferation"/>
    <property type="evidence" value="ECO:0007669"/>
    <property type="project" value="InterPro"/>
</dbReference>
<dbReference type="InterPro" id="IPR040216">
    <property type="entry name" value="CTLA4/CD28"/>
</dbReference>
<evidence type="ECO:0000256" key="2">
    <source>
        <dbReference type="ARBA" id="ARBA00022692"/>
    </source>
</evidence>
<evidence type="ECO:0000256" key="1">
    <source>
        <dbReference type="ARBA" id="ARBA00004479"/>
    </source>
</evidence>
<dbReference type="InterPro" id="IPR013783">
    <property type="entry name" value="Ig-like_fold"/>
</dbReference>
<protein>
    <submittedName>
        <fullName evidence="12">Uncharacterized protein</fullName>
    </submittedName>
</protein>
<keyword evidence="3 11" id="KW-0732">Signal</keyword>
<dbReference type="Gene3D" id="2.60.40.10">
    <property type="entry name" value="Immunoglobulins"/>
    <property type="match status" value="1"/>
</dbReference>
<keyword evidence="2 10" id="KW-0812">Transmembrane</keyword>
<keyword evidence="13" id="KW-1185">Reference proteome</keyword>
<dbReference type="Proteomes" id="UP000288216">
    <property type="component" value="Unassembled WGS sequence"/>
</dbReference>
<feature type="signal peptide" evidence="11">
    <location>
        <begin position="1"/>
        <end position="22"/>
    </location>
</feature>
<dbReference type="PANTHER" id="PTHR11494">
    <property type="entry name" value="CYTOTOXIC T-LYMPHOCYTE PROTEIN"/>
    <property type="match status" value="1"/>
</dbReference>
<evidence type="ECO:0000256" key="10">
    <source>
        <dbReference type="SAM" id="Phobius"/>
    </source>
</evidence>
<keyword evidence="8" id="KW-0393">Immunoglobulin domain</keyword>
<sequence>MECLRNLLVFLLCMRTVWRLDAGLSISQPVLLEVESTGEATLQCLDSCDEKSELKLTILKGKDKIMICTGTINSSIHSVNSQGLLQCQINRKQKILSATLCGLNSSFIDNYFCQIEKLYPPPYEVKQGEGTIIYPRNRNCSQLLLYLTMGILGGLSLFCTIYSIVLTLMSCRPKKSIRKEEENSVYERMAPSIGGEQSRRNTESAATLSCRY</sequence>
<evidence type="ECO:0000256" key="4">
    <source>
        <dbReference type="ARBA" id="ARBA00022989"/>
    </source>
</evidence>
<evidence type="ECO:0000256" key="8">
    <source>
        <dbReference type="ARBA" id="ARBA00023319"/>
    </source>
</evidence>
<reference evidence="12 13" key="1">
    <citation type="journal article" date="2018" name="Nat. Ecol. Evol.">
        <title>Shark genomes provide insights into elasmobranch evolution and the origin of vertebrates.</title>
        <authorList>
            <person name="Hara Y"/>
            <person name="Yamaguchi K"/>
            <person name="Onimaru K"/>
            <person name="Kadota M"/>
            <person name="Koyanagi M"/>
            <person name="Keeley SD"/>
            <person name="Tatsumi K"/>
            <person name="Tanaka K"/>
            <person name="Motone F"/>
            <person name="Kageyama Y"/>
            <person name="Nozu R"/>
            <person name="Adachi N"/>
            <person name="Nishimura O"/>
            <person name="Nakagawa R"/>
            <person name="Tanegashima C"/>
            <person name="Kiyatake I"/>
            <person name="Matsumoto R"/>
            <person name="Murakumo K"/>
            <person name="Nishida K"/>
            <person name="Terakita A"/>
            <person name="Kuratani S"/>
            <person name="Sato K"/>
            <person name="Hyodo S Kuraku.S."/>
        </authorList>
    </citation>
    <scope>NUCLEOTIDE SEQUENCE [LARGE SCALE GENOMIC DNA]</scope>
</reference>
<comment type="caution">
    <text evidence="12">The sequence shown here is derived from an EMBL/GenBank/DDBJ whole genome shotgun (WGS) entry which is preliminary data.</text>
</comment>
<feature type="compositionally biased region" description="Polar residues" evidence="9">
    <location>
        <begin position="203"/>
        <end position="212"/>
    </location>
</feature>